<dbReference type="Proteomes" id="UP000198372">
    <property type="component" value="Unassembled WGS sequence"/>
</dbReference>
<keyword evidence="3" id="KW-1185">Reference proteome</keyword>
<accession>A0A238FP07</accession>
<evidence type="ECO:0000313" key="3">
    <source>
        <dbReference type="Proteomes" id="UP000198372"/>
    </source>
</evidence>
<feature type="region of interest" description="Disordered" evidence="1">
    <location>
        <begin position="1"/>
        <end position="74"/>
    </location>
</feature>
<reference evidence="3" key="1">
    <citation type="submission" date="2016-09" db="EMBL/GenBank/DDBJ databases">
        <authorList>
            <person name="Jeantristanb JTB J.-T."/>
            <person name="Ricardo R."/>
        </authorList>
    </citation>
    <scope>NUCLEOTIDE SEQUENCE [LARGE SCALE GENOMIC DNA]</scope>
</reference>
<sequence length="775" mass="85205">MGSVKRAADDEEELDSPRISGSVRSPAALAEGAIIDDSTTSTGRRSRRRQRPNEHPPPAPASTMGSDTVGSSWLNDLSMPQAHLLSSSWALMGSISSSDSASATKHHPDRDRDRHPEPEFEPDPEPAQQDSCHELERLIKDIRQQSQGSSDGSLTWSRQQVEQVVDILQLALQTQLDKPLTKRDLIQLINDKSSTHQNRASSDKDKLNHSPQDPVEYEKRAVNRLPMDVVLVIVDHLRALAYHDPNLSHSHTQRAIRAWTEINSLARVNKMCECGKMLLLCMNTRTHVRFPSRHRAVRSCCRPICQSETLVLELKMLPNLSRRLQQQPSIALGLRSLHLQLLSFEDSRQAKHDYGFLLPDIIRQVPNLRRLCIIVDRDIAYSRPRNLNSFDDLTGGVRMSEMIVECLSLLNELVYGAPVSMEDIKRFLTLKDLRALDVTGYVDPTPPSSMFDSCLPSLRRFWCPTALFSVSQLHRLFLKSKRLTELAFVYDLDQPAHAASTLTQPELVDQRLDLLSDLFGTIGDGLKWLRIKTPSADDESESALGRNFGAGFAPLIQAAITVAIPIAFGGGAGGIPVPPPPALQAAHAPTNANPNNAAGGPGGPPTGATGGGPGMPPPPFQQAAPPAQHQQRFVFGGGPGGRGAGGMMGGHGFGAVAPLDDLIPFFEMIITCCPHLHHLELYGRRYEASLIDQLVHLPLHHLTLTIPVNSIEQSSTIEALSNAIEEKGDWGMRMKQLELSNMGGEWLPSERRRVKLACDKHGIGFATTDSKNSLF</sequence>
<evidence type="ECO:0000256" key="1">
    <source>
        <dbReference type="SAM" id="MobiDB-lite"/>
    </source>
</evidence>
<proteinExistence type="predicted"/>
<feature type="region of interest" description="Disordered" evidence="1">
    <location>
        <begin position="192"/>
        <end position="212"/>
    </location>
</feature>
<dbReference type="AlphaFoldDB" id="A0A238FP07"/>
<dbReference type="EMBL" id="FMSP01000024">
    <property type="protein sequence ID" value="SCV74915.1"/>
    <property type="molecule type" value="Genomic_DNA"/>
</dbReference>
<organism evidence="2 3">
    <name type="scientific">Microbotryum intermedium</name>
    <dbReference type="NCBI Taxonomy" id="269621"/>
    <lineage>
        <taxon>Eukaryota</taxon>
        <taxon>Fungi</taxon>
        <taxon>Dikarya</taxon>
        <taxon>Basidiomycota</taxon>
        <taxon>Pucciniomycotina</taxon>
        <taxon>Microbotryomycetes</taxon>
        <taxon>Microbotryales</taxon>
        <taxon>Microbotryaceae</taxon>
        <taxon>Microbotryum</taxon>
    </lineage>
</organism>
<feature type="region of interest" description="Disordered" evidence="1">
    <location>
        <begin position="579"/>
        <end position="641"/>
    </location>
</feature>
<feature type="region of interest" description="Disordered" evidence="1">
    <location>
        <begin position="96"/>
        <end position="130"/>
    </location>
</feature>
<name>A0A238FP07_9BASI</name>
<feature type="compositionally biased region" description="Polar residues" evidence="1">
    <location>
        <begin position="63"/>
        <end position="74"/>
    </location>
</feature>
<evidence type="ECO:0000313" key="2">
    <source>
        <dbReference type="EMBL" id="SCV74915.1"/>
    </source>
</evidence>
<dbReference type="OrthoDB" id="2537435at2759"/>
<protein>
    <submittedName>
        <fullName evidence="2">BQ2448_7944 protein</fullName>
    </submittedName>
</protein>
<feature type="compositionally biased region" description="Basic and acidic residues" evidence="1">
    <location>
        <begin position="106"/>
        <end position="118"/>
    </location>
</feature>
<feature type="compositionally biased region" description="Low complexity" evidence="1">
    <location>
        <begin position="583"/>
        <end position="598"/>
    </location>
</feature>
<gene>
    <name evidence="2" type="ORF">BQ2448_7944</name>
</gene>